<evidence type="ECO:0000313" key="4">
    <source>
        <dbReference type="Proteomes" id="UP001589838"/>
    </source>
</evidence>
<dbReference type="InterPro" id="IPR007560">
    <property type="entry name" value="Restrct_endonuc_IV_Mrr"/>
</dbReference>
<dbReference type="GO" id="GO:0004519">
    <property type="term" value="F:endonuclease activity"/>
    <property type="evidence" value="ECO:0007669"/>
    <property type="project" value="UniProtKB-KW"/>
</dbReference>
<dbReference type="InterPro" id="IPR052906">
    <property type="entry name" value="Type_IV_Methyl-Rstrct_Enzyme"/>
</dbReference>
<feature type="transmembrane region" description="Helical" evidence="1">
    <location>
        <begin position="6"/>
        <end position="29"/>
    </location>
</feature>
<dbReference type="InterPro" id="IPR011856">
    <property type="entry name" value="tRNA_endonuc-like_dom_sf"/>
</dbReference>
<dbReference type="Gene3D" id="3.40.1350.10">
    <property type="match status" value="1"/>
</dbReference>
<dbReference type="InterPro" id="IPR011335">
    <property type="entry name" value="Restrct_endonuc-II-like"/>
</dbReference>
<organism evidence="3 4">
    <name type="scientific">Halalkalibacter kiskunsagensis</name>
    <dbReference type="NCBI Taxonomy" id="1548599"/>
    <lineage>
        <taxon>Bacteria</taxon>
        <taxon>Bacillati</taxon>
        <taxon>Bacillota</taxon>
        <taxon>Bacilli</taxon>
        <taxon>Bacillales</taxon>
        <taxon>Bacillaceae</taxon>
        <taxon>Halalkalibacter</taxon>
    </lineage>
</organism>
<evidence type="ECO:0000313" key="3">
    <source>
        <dbReference type="EMBL" id="MFC0473160.1"/>
    </source>
</evidence>
<keyword evidence="3" id="KW-0378">Hydrolase</keyword>
<gene>
    <name evidence="3" type="ORF">ACFFHM_22350</name>
</gene>
<evidence type="ECO:0000256" key="1">
    <source>
        <dbReference type="SAM" id="Phobius"/>
    </source>
</evidence>
<keyword evidence="3" id="KW-0540">Nuclease</keyword>
<proteinExistence type="predicted"/>
<dbReference type="SUPFAM" id="SSF52980">
    <property type="entry name" value="Restriction endonuclease-like"/>
    <property type="match status" value="1"/>
</dbReference>
<dbReference type="PANTHER" id="PTHR30015:SF6">
    <property type="entry name" value="SLL1429 PROTEIN"/>
    <property type="match status" value="1"/>
</dbReference>
<protein>
    <submittedName>
        <fullName evidence="3">Restriction endonuclease</fullName>
    </submittedName>
</protein>
<keyword evidence="1" id="KW-1133">Transmembrane helix</keyword>
<keyword evidence="4" id="KW-1185">Reference proteome</keyword>
<name>A0ABV6KIL2_9BACI</name>
<reference evidence="3 4" key="1">
    <citation type="submission" date="2024-09" db="EMBL/GenBank/DDBJ databases">
        <authorList>
            <person name="Sun Q."/>
            <person name="Mori K."/>
        </authorList>
    </citation>
    <scope>NUCLEOTIDE SEQUENCE [LARGE SCALE GENOMIC DNA]</scope>
    <source>
        <strain evidence="3 4">NCAIM B.02610</strain>
    </source>
</reference>
<keyword evidence="3" id="KW-0255">Endonuclease</keyword>
<evidence type="ECO:0000259" key="2">
    <source>
        <dbReference type="Pfam" id="PF04471"/>
    </source>
</evidence>
<dbReference type="Proteomes" id="UP001589838">
    <property type="component" value="Unassembled WGS sequence"/>
</dbReference>
<dbReference type="PANTHER" id="PTHR30015">
    <property type="entry name" value="MRR RESTRICTION SYSTEM PROTEIN"/>
    <property type="match status" value="1"/>
</dbReference>
<keyword evidence="1" id="KW-0472">Membrane</keyword>
<feature type="domain" description="Restriction endonuclease type IV Mrr" evidence="2">
    <location>
        <begin position="45"/>
        <end position="156"/>
    </location>
</feature>
<dbReference type="Pfam" id="PF04471">
    <property type="entry name" value="Mrr_cat"/>
    <property type="match status" value="1"/>
</dbReference>
<comment type="caution">
    <text evidence="3">The sequence shown here is derived from an EMBL/GenBank/DDBJ whole genome shotgun (WGS) entry which is preliminary data.</text>
</comment>
<sequence length="214" mass="24278">MLLEWGNLVATVLVCLLMVSLIIAVVLHIRKKKRFDVAKITMVDIDQMSGHEFEDYLYVLFVALGYEETFLTKKSRDFGADLIFRDCSDSETVVQAKRLSEKVGLDAVQEIYAAKAYYQADKAVIVTSTNQVSDPCRKLAAATQVSIVTRDDLKEVIGYFKRGRLAEAQSIIEVPYAEIAYDAEDSLDDVEYQRGMIKAGDYYYKLTLRQQRSV</sequence>
<dbReference type="RefSeq" id="WP_335960140.1">
    <property type="nucleotide sequence ID" value="NZ_JAXBLX010000008.1"/>
</dbReference>
<accession>A0ABV6KIL2</accession>
<keyword evidence="1" id="KW-0812">Transmembrane</keyword>
<dbReference type="EMBL" id="JBHLUX010000092">
    <property type="protein sequence ID" value="MFC0473160.1"/>
    <property type="molecule type" value="Genomic_DNA"/>
</dbReference>